<dbReference type="STRING" id="1702221.AALO17_12560"/>
<evidence type="ECO:0000259" key="11">
    <source>
        <dbReference type="PROSITE" id="PS50162"/>
    </source>
</evidence>
<dbReference type="GeneID" id="78477985"/>
<proteinExistence type="inferred from homology"/>
<dbReference type="EMBL" id="CP011391">
    <property type="protein sequence ID" value="AMK54390.1"/>
    <property type="molecule type" value="Genomic_DNA"/>
</dbReference>
<dbReference type="InterPro" id="IPR020584">
    <property type="entry name" value="DNA_recomb/repair_RecA_CS"/>
</dbReference>
<keyword evidence="3 7" id="KW-0547">Nucleotide-binding</keyword>
<dbReference type="GO" id="GO:0140664">
    <property type="term" value="F:ATP-dependent DNA damage sensor activity"/>
    <property type="evidence" value="ECO:0007669"/>
    <property type="project" value="InterPro"/>
</dbReference>
<feature type="domain" description="RecA family profile 2" evidence="12">
    <location>
        <begin position="212"/>
        <end position="285"/>
    </location>
</feature>
<dbReference type="AlphaFoldDB" id="A0A140DUR3"/>
<dbReference type="SMART" id="SM00382">
    <property type="entry name" value="AAA"/>
    <property type="match status" value="1"/>
</dbReference>
<sequence length="363" mass="39279">MARRKRVETVGAARADAASDARYEQLMKEIEQKFGPGTVIRLGELTAEYPHLETGILSLDEATGIGGLPAGRIVEIFGPEAAGKTMLSLQCIAQTQKHGGRCAFIDVEQSMNASFASLLGVDLASLTFSQPQSGEQALDIMISLIESGLFSLIVVDSVAALLPQAEIDGDMQDLQVGAQARMMSKVLRRCGPILNQMGTTVIFINQLREKIGISFGSPEITPGGRALKFYASLRLDVRRREPVREGADIIGSVISVRVAKNKVAAPFREAEFELLFDSGISMEDQILTKGLDLGLIQKSGSWYSIDGEKIGQGKDGAKAWLRQNQDAATSLEQKIRSLLGLSDSPAVDRDPDPDRADEMSERL</sequence>
<name>A0A140DUR3_9FIRM</name>
<evidence type="ECO:0000313" key="14">
    <source>
        <dbReference type="Proteomes" id="UP000069771"/>
    </source>
</evidence>
<dbReference type="PATRIC" id="fig|1702221.3.peg.1210"/>
<keyword evidence="4 7" id="KW-0067">ATP-binding</keyword>
<dbReference type="InterPro" id="IPR027417">
    <property type="entry name" value="P-loop_NTPase"/>
</dbReference>
<keyword evidence="14" id="KW-1185">Reference proteome</keyword>
<dbReference type="PROSITE" id="PS00321">
    <property type="entry name" value="RECA_1"/>
    <property type="match status" value="1"/>
</dbReference>
<evidence type="ECO:0000259" key="12">
    <source>
        <dbReference type="PROSITE" id="PS50163"/>
    </source>
</evidence>
<keyword evidence="7 9" id="KW-0227">DNA damage</keyword>
<evidence type="ECO:0000256" key="3">
    <source>
        <dbReference type="ARBA" id="ARBA00022741"/>
    </source>
</evidence>
<dbReference type="GO" id="GO:0005737">
    <property type="term" value="C:cytoplasm"/>
    <property type="evidence" value="ECO:0007669"/>
    <property type="project" value="UniProtKB-SubCell"/>
</dbReference>
<comment type="function">
    <text evidence="7">Can catalyze the hydrolysis of ATP in the presence of single-stranded DNA, the ATP-dependent uptake of single-stranded DNA by duplex DNA, and the ATP-dependent hybridization of homologous single-stranded DNAs. It interacts with LexA causing its activation and leading to its autocatalytic cleavage.</text>
</comment>
<comment type="subcellular location">
    <subcellularLocation>
        <location evidence="7">Cytoplasm</location>
    </subcellularLocation>
</comment>
<dbReference type="RefSeq" id="WP_236940518.1">
    <property type="nucleotide sequence ID" value="NZ_CAJTBG010000030.1"/>
</dbReference>
<dbReference type="InterPro" id="IPR049261">
    <property type="entry name" value="RecA-like_C"/>
</dbReference>
<dbReference type="Pfam" id="PF00154">
    <property type="entry name" value="RecA_N"/>
    <property type="match status" value="1"/>
</dbReference>
<dbReference type="GO" id="GO:0003697">
    <property type="term" value="F:single-stranded DNA binding"/>
    <property type="evidence" value="ECO:0007669"/>
    <property type="project" value="UniProtKB-UniRule"/>
</dbReference>
<dbReference type="Gene3D" id="3.40.50.300">
    <property type="entry name" value="P-loop containing nucleotide triphosphate hydrolases"/>
    <property type="match status" value="1"/>
</dbReference>
<gene>
    <name evidence="7" type="primary">recA</name>
    <name evidence="13" type="ORF">AALO17_12560</name>
</gene>
<keyword evidence="5 7" id="KW-0238">DNA-binding</keyword>
<comment type="caution">
    <text evidence="7">Lacks conserved residue(s) required for the propagation of feature annotation.</text>
</comment>
<evidence type="ECO:0000256" key="9">
    <source>
        <dbReference type="RuleBase" id="RU004527"/>
    </source>
</evidence>
<comment type="similarity">
    <text evidence="1 7 9">Belongs to the RecA family.</text>
</comment>
<dbReference type="GO" id="GO:0005524">
    <property type="term" value="F:ATP binding"/>
    <property type="evidence" value="ECO:0007669"/>
    <property type="project" value="UniProtKB-UniRule"/>
</dbReference>
<dbReference type="InterPro" id="IPR013765">
    <property type="entry name" value="DNA_recomb/repair_RecA"/>
</dbReference>
<dbReference type="GO" id="GO:0006310">
    <property type="term" value="P:DNA recombination"/>
    <property type="evidence" value="ECO:0007669"/>
    <property type="project" value="UniProtKB-UniRule"/>
</dbReference>
<dbReference type="HAMAP" id="MF_00268">
    <property type="entry name" value="RecA"/>
    <property type="match status" value="1"/>
</dbReference>
<feature type="domain" description="RecA family profile 1" evidence="11">
    <location>
        <begin position="48"/>
        <end position="207"/>
    </location>
</feature>
<dbReference type="InterPro" id="IPR020588">
    <property type="entry name" value="RecA_ATP-bd"/>
</dbReference>
<dbReference type="SUPFAM" id="SSF52540">
    <property type="entry name" value="P-loop containing nucleoside triphosphate hydrolases"/>
    <property type="match status" value="1"/>
</dbReference>
<dbReference type="PROSITE" id="PS50162">
    <property type="entry name" value="RECA_2"/>
    <property type="match status" value="1"/>
</dbReference>
<dbReference type="PANTHER" id="PTHR45900">
    <property type="entry name" value="RECA"/>
    <property type="match status" value="1"/>
</dbReference>
<dbReference type="PANTHER" id="PTHR45900:SF1">
    <property type="entry name" value="MITOCHONDRIAL DNA REPAIR PROTEIN RECA HOMOLOG-RELATED"/>
    <property type="match status" value="1"/>
</dbReference>
<accession>A0A140DUR3</accession>
<protein>
    <recommendedName>
        <fullName evidence="2 7">Protein RecA</fullName>
    </recommendedName>
    <alternativeName>
        <fullName evidence="7 8">Recombinase A</fullName>
    </alternativeName>
</protein>
<evidence type="ECO:0000256" key="5">
    <source>
        <dbReference type="ARBA" id="ARBA00023125"/>
    </source>
</evidence>
<reference evidence="13 14" key="1">
    <citation type="journal article" date="2016" name="Gut Pathog.">
        <title>Whole genome sequencing of "Faecalibaculum rodentium" ALO17, isolated from C57BL/6J laboratory mouse feces.</title>
        <authorList>
            <person name="Lim S."/>
            <person name="Chang D.H."/>
            <person name="Ahn S."/>
            <person name="Kim B.C."/>
        </authorList>
    </citation>
    <scope>NUCLEOTIDE SEQUENCE [LARGE SCALE GENOMIC DNA]</scope>
    <source>
        <strain evidence="13 14">Alo17</strain>
    </source>
</reference>
<dbReference type="Proteomes" id="UP000069771">
    <property type="component" value="Chromosome"/>
</dbReference>
<dbReference type="GO" id="GO:0006281">
    <property type="term" value="P:DNA repair"/>
    <property type="evidence" value="ECO:0007669"/>
    <property type="project" value="UniProtKB-UniRule"/>
</dbReference>
<evidence type="ECO:0000256" key="8">
    <source>
        <dbReference type="RuleBase" id="RU000526"/>
    </source>
</evidence>
<evidence type="ECO:0000256" key="7">
    <source>
        <dbReference type="HAMAP-Rule" id="MF_00268"/>
    </source>
</evidence>
<keyword evidence="7 8" id="KW-0742">SOS response</keyword>
<evidence type="ECO:0000256" key="1">
    <source>
        <dbReference type="ARBA" id="ARBA00009391"/>
    </source>
</evidence>
<keyword evidence="7" id="KW-0963">Cytoplasm</keyword>
<dbReference type="InterPro" id="IPR049428">
    <property type="entry name" value="RecA-like_N"/>
</dbReference>
<dbReference type="PRINTS" id="PR00142">
    <property type="entry name" value="RECA"/>
</dbReference>
<evidence type="ECO:0000256" key="2">
    <source>
        <dbReference type="ARBA" id="ARBA00015553"/>
    </source>
</evidence>
<organism evidence="13 14">
    <name type="scientific">Faecalibaculum rodentium</name>
    <dbReference type="NCBI Taxonomy" id="1702221"/>
    <lineage>
        <taxon>Bacteria</taxon>
        <taxon>Bacillati</taxon>
        <taxon>Bacillota</taxon>
        <taxon>Erysipelotrichia</taxon>
        <taxon>Erysipelotrichales</taxon>
        <taxon>Erysipelotrichaceae</taxon>
        <taxon>Faecalibaculum</taxon>
    </lineage>
</organism>
<evidence type="ECO:0000256" key="10">
    <source>
        <dbReference type="SAM" id="MobiDB-lite"/>
    </source>
</evidence>
<evidence type="ECO:0000256" key="4">
    <source>
        <dbReference type="ARBA" id="ARBA00022840"/>
    </source>
</evidence>
<keyword evidence="7 8" id="KW-0234">DNA repair</keyword>
<keyword evidence="6 7" id="KW-0233">DNA recombination</keyword>
<dbReference type="PROSITE" id="PS50163">
    <property type="entry name" value="RECA_3"/>
    <property type="match status" value="1"/>
</dbReference>
<dbReference type="Gene3D" id="3.30.250.10">
    <property type="entry name" value="RecA protein, C-terminal domain"/>
    <property type="match status" value="1"/>
</dbReference>
<evidence type="ECO:0000256" key="6">
    <source>
        <dbReference type="ARBA" id="ARBA00023172"/>
    </source>
</evidence>
<dbReference type="FunFam" id="3.40.50.300:FF:000087">
    <property type="entry name" value="Recombinase RecA"/>
    <property type="match status" value="1"/>
</dbReference>
<evidence type="ECO:0000313" key="13">
    <source>
        <dbReference type="EMBL" id="AMK54390.1"/>
    </source>
</evidence>
<dbReference type="NCBIfam" id="TIGR02012">
    <property type="entry name" value="tigrfam_recA"/>
    <property type="match status" value="1"/>
</dbReference>
<dbReference type="InterPro" id="IPR020587">
    <property type="entry name" value="RecA_monomer-monomer_interface"/>
</dbReference>
<feature type="region of interest" description="Disordered" evidence="10">
    <location>
        <begin position="340"/>
        <end position="363"/>
    </location>
</feature>
<feature type="compositionally biased region" description="Basic and acidic residues" evidence="10">
    <location>
        <begin position="346"/>
        <end position="363"/>
    </location>
</feature>
<dbReference type="GO" id="GO:0003684">
    <property type="term" value="F:damaged DNA binding"/>
    <property type="evidence" value="ECO:0007669"/>
    <property type="project" value="UniProtKB-UniRule"/>
</dbReference>
<dbReference type="InterPro" id="IPR023400">
    <property type="entry name" value="RecA_C_sf"/>
</dbReference>
<dbReference type="Pfam" id="PF21096">
    <property type="entry name" value="RecA_C"/>
    <property type="match status" value="1"/>
</dbReference>
<dbReference type="SUPFAM" id="SSF54752">
    <property type="entry name" value="RecA protein, C-terminal domain"/>
    <property type="match status" value="1"/>
</dbReference>
<dbReference type="CDD" id="cd00983">
    <property type="entry name" value="RecA"/>
    <property type="match status" value="1"/>
</dbReference>
<dbReference type="InterPro" id="IPR003593">
    <property type="entry name" value="AAA+_ATPase"/>
</dbReference>
<dbReference type="KEGG" id="fro:AALO17_12560"/>
<dbReference type="GO" id="GO:0009432">
    <property type="term" value="P:SOS response"/>
    <property type="evidence" value="ECO:0007669"/>
    <property type="project" value="UniProtKB-UniRule"/>
</dbReference>